<dbReference type="EMBL" id="AMZH03003610">
    <property type="protein sequence ID" value="RRT71793.1"/>
    <property type="molecule type" value="Genomic_DNA"/>
</dbReference>
<accession>A0A427A6H6</accession>
<proteinExistence type="predicted"/>
<comment type="caution">
    <text evidence="1">The sequence shown here is derived from an EMBL/GenBank/DDBJ whole genome shotgun (WGS) entry which is preliminary data.</text>
</comment>
<dbReference type="Proteomes" id="UP000287651">
    <property type="component" value="Unassembled WGS sequence"/>
</dbReference>
<evidence type="ECO:0000313" key="2">
    <source>
        <dbReference type="Proteomes" id="UP000287651"/>
    </source>
</evidence>
<dbReference type="AlphaFoldDB" id="A0A427A6H6"/>
<organism evidence="1 2">
    <name type="scientific">Ensete ventricosum</name>
    <name type="common">Abyssinian banana</name>
    <name type="synonym">Musa ensete</name>
    <dbReference type="NCBI Taxonomy" id="4639"/>
    <lineage>
        <taxon>Eukaryota</taxon>
        <taxon>Viridiplantae</taxon>
        <taxon>Streptophyta</taxon>
        <taxon>Embryophyta</taxon>
        <taxon>Tracheophyta</taxon>
        <taxon>Spermatophyta</taxon>
        <taxon>Magnoliopsida</taxon>
        <taxon>Liliopsida</taxon>
        <taxon>Zingiberales</taxon>
        <taxon>Musaceae</taxon>
        <taxon>Ensete</taxon>
    </lineage>
</organism>
<sequence>MTRCQVVARWVKDCSKKGNRSFARAAYYWQRVEDGTLLGFGNGARLPTLPKNVKARSCWKDHQQYDRGFSPAPREVKFRLPTLVLEKENDVIAEATPSSCRRTPCEQSQQDL</sequence>
<gene>
    <name evidence="1" type="ORF">B296_00033948</name>
</gene>
<protein>
    <submittedName>
        <fullName evidence="1">Uncharacterized protein</fullName>
    </submittedName>
</protein>
<name>A0A427A6H6_ENSVE</name>
<evidence type="ECO:0000313" key="1">
    <source>
        <dbReference type="EMBL" id="RRT71793.1"/>
    </source>
</evidence>
<reference evidence="1 2" key="1">
    <citation type="journal article" date="2014" name="Agronomy (Basel)">
        <title>A Draft Genome Sequence for Ensete ventricosum, the Drought-Tolerant Tree Against Hunger.</title>
        <authorList>
            <person name="Harrison J."/>
            <person name="Moore K.A."/>
            <person name="Paszkiewicz K."/>
            <person name="Jones T."/>
            <person name="Grant M."/>
            <person name="Ambacheew D."/>
            <person name="Muzemil S."/>
            <person name="Studholme D.J."/>
        </authorList>
    </citation>
    <scope>NUCLEOTIDE SEQUENCE [LARGE SCALE GENOMIC DNA]</scope>
</reference>